<feature type="non-terminal residue" evidence="2">
    <location>
        <position position="1"/>
    </location>
</feature>
<proteinExistence type="predicted"/>
<evidence type="ECO:0008006" key="4">
    <source>
        <dbReference type="Google" id="ProtNLM"/>
    </source>
</evidence>
<organism evidence="2 3">
    <name type="scientific">Mesorhabditis spiculigera</name>
    <dbReference type="NCBI Taxonomy" id="96644"/>
    <lineage>
        <taxon>Eukaryota</taxon>
        <taxon>Metazoa</taxon>
        <taxon>Ecdysozoa</taxon>
        <taxon>Nematoda</taxon>
        <taxon>Chromadorea</taxon>
        <taxon>Rhabditida</taxon>
        <taxon>Rhabditina</taxon>
        <taxon>Rhabditomorpha</taxon>
        <taxon>Rhabditoidea</taxon>
        <taxon>Rhabditidae</taxon>
        <taxon>Mesorhabditinae</taxon>
        <taxon>Mesorhabditis</taxon>
    </lineage>
</organism>
<reference evidence="2" key="1">
    <citation type="submission" date="2023-06" db="EMBL/GenBank/DDBJ databases">
        <authorList>
            <person name="Delattre M."/>
        </authorList>
    </citation>
    <scope>NUCLEOTIDE SEQUENCE</scope>
    <source>
        <strain evidence="2">AF72</strain>
    </source>
</reference>
<evidence type="ECO:0000313" key="3">
    <source>
        <dbReference type="Proteomes" id="UP001177023"/>
    </source>
</evidence>
<dbReference type="AlphaFoldDB" id="A0AA36DAX0"/>
<evidence type="ECO:0000313" key="2">
    <source>
        <dbReference type="EMBL" id="CAJ0582954.1"/>
    </source>
</evidence>
<dbReference type="EMBL" id="CATQJA010002665">
    <property type="protein sequence ID" value="CAJ0582954.1"/>
    <property type="molecule type" value="Genomic_DNA"/>
</dbReference>
<feature type="transmembrane region" description="Helical" evidence="1">
    <location>
        <begin position="50"/>
        <end position="69"/>
    </location>
</feature>
<keyword evidence="1" id="KW-0472">Membrane</keyword>
<keyword evidence="3" id="KW-1185">Reference proteome</keyword>
<comment type="caution">
    <text evidence="2">The sequence shown here is derived from an EMBL/GenBank/DDBJ whole genome shotgun (WGS) entry which is preliminary data.</text>
</comment>
<keyword evidence="1" id="KW-0812">Transmembrane</keyword>
<sequence length="139" mass="15636">MGDIRFNSGYLQTNRGVIKIVQIIIGFIISGLYCGGWTKGGCYGYGQLGYATSLNSIVTIINIVLFILNILNLKFWKLERIYGIICTVLFLIAAALMVWFLVVESRNYNSTSVIGTILIVVQFLLFLWDVKILQGEAWN</sequence>
<name>A0AA36DAX0_9BILA</name>
<feature type="transmembrane region" description="Helical" evidence="1">
    <location>
        <begin position="108"/>
        <end position="128"/>
    </location>
</feature>
<feature type="transmembrane region" description="Helical" evidence="1">
    <location>
        <begin position="81"/>
        <end position="102"/>
    </location>
</feature>
<keyword evidence="1" id="KW-1133">Transmembrane helix</keyword>
<protein>
    <recommendedName>
        <fullName evidence="4">MARVEL domain-containing protein</fullName>
    </recommendedName>
</protein>
<evidence type="ECO:0000256" key="1">
    <source>
        <dbReference type="SAM" id="Phobius"/>
    </source>
</evidence>
<feature type="transmembrane region" description="Helical" evidence="1">
    <location>
        <begin position="20"/>
        <end position="38"/>
    </location>
</feature>
<gene>
    <name evidence="2" type="ORF">MSPICULIGERA_LOCUS21079</name>
</gene>
<dbReference type="Proteomes" id="UP001177023">
    <property type="component" value="Unassembled WGS sequence"/>
</dbReference>
<accession>A0AA36DAX0</accession>